<dbReference type="PROSITE" id="PS00092">
    <property type="entry name" value="N6_MTASE"/>
    <property type="match status" value="1"/>
</dbReference>
<evidence type="ECO:0000256" key="1">
    <source>
        <dbReference type="ARBA" id="ARBA00022603"/>
    </source>
</evidence>
<evidence type="ECO:0000313" key="5">
    <source>
        <dbReference type="Proteomes" id="UP000294902"/>
    </source>
</evidence>
<dbReference type="PANTHER" id="PTHR47313">
    <property type="entry name" value="RIBOSOMAL RNA LARGE SUBUNIT METHYLTRANSFERASE K/L"/>
    <property type="match status" value="1"/>
</dbReference>
<keyword evidence="1 4" id="KW-0489">Methyltransferase</keyword>
<dbReference type="Gene3D" id="3.40.50.150">
    <property type="entry name" value="Vaccinia Virus protein VP39"/>
    <property type="match status" value="1"/>
</dbReference>
<dbReference type="Pfam" id="PF02926">
    <property type="entry name" value="THUMP"/>
    <property type="match status" value="1"/>
</dbReference>
<dbReference type="Pfam" id="PF22020">
    <property type="entry name" value="RlmL_1st"/>
    <property type="match status" value="1"/>
</dbReference>
<dbReference type="PROSITE" id="PS01261">
    <property type="entry name" value="UPF0020"/>
    <property type="match status" value="1"/>
</dbReference>
<dbReference type="GO" id="GO:0070043">
    <property type="term" value="F:rRNA (guanine-N7-)-methyltransferase activity"/>
    <property type="evidence" value="ECO:0007669"/>
    <property type="project" value="TreeGrafter"/>
</dbReference>
<dbReference type="InterPro" id="IPR054170">
    <property type="entry name" value="RlmL_1st"/>
</dbReference>
<dbReference type="InterPro" id="IPR004114">
    <property type="entry name" value="THUMP_dom"/>
</dbReference>
<dbReference type="Pfam" id="PF01170">
    <property type="entry name" value="UPF0020"/>
    <property type="match status" value="1"/>
</dbReference>
<dbReference type="InterPro" id="IPR029063">
    <property type="entry name" value="SAM-dependent_MTases_sf"/>
</dbReference>
<dbReference type="OrthoDB" id="9809404at2"/>
<feature type="domain" description="THUMP" evidence="3">
    <location>
        <begin position="58"/>
        <end position="156"/>
    </location>
</feature>
<dbReference type="GO" id="GO:0008990">
    <property type="term" value="F:rRNA (guanine-N2-)-methyltransferase activity"/>
    <property type="evidence" value="ECO:0007669"/>
    <property type="project" value="TreeGrafter"/>
</dbReference>
<organism evidence="4 5">
    <name type="scientific">Natranaerovirga pectinivora</name>
    <dbReference type="NCBI Taxonomy" id="682400"/>
    <lineage>
        <taxon>Bacteria</taxon>
        <taxon>Bacillati</taxon>
        <taxon>Bacillota</taxon>
        <taxon>Clostridia</taxon>
        <taxon>Lachnospirales</taxon>
        <taxon>Natranaerovirgaceae</taxon>
        <taxon>Natranaerovirga</taxon>
    </lineage>
</organism>
<dbReference type="CDD" id="cd11715">
    <property type="entry name" value="THUMP_AdoMetMT"/>
    <property type="match status" value="1"/>
</dbReference>
<dbReference type="RefSeq" id="WP_132254239.1">
    <property type="nucleotide sequence ID" value="NZ_SMAL01000020.1"/>
</dbReference>
<evidence type="ECO:0000259" key="3">
    <source>
        <dbReference type="SMART" id="SM00981"/>
    </source>
</evidence>
<evidence type="ECO:0000256" key="2">
    <source>
        <dbReference type="ARBA" id="ARBA00022679"/>
    </source>
</evidence>
<dbReference type="InterPro" id="IPR053943">
    <property type="entry name" value="RlmKL-like_Mtase_CS"/>
</dbReference>
<evidence type="ECO:0000313" key="4">
    <source>
        <dbReference type="EMBL" id="TCT11612.1"/>
    </source>
</evidence>
<dbReference type="SUPFAM" id="SSF53335">
    <property type="entry name" value="S-adenosyl-L-methionine-dependent methyltransferases"/>
    <property type="match status" value="1"/>
</dbReference>
<dbReference type="InterPro" id="IPR000241">
    <property type="entry name" value="RlmKL-like_Mtase"/>
</dbReference>
<dbReference type="EMBL" id="SMAL01000020">
    <property type="protein sequence ID" value="TCT11612.1"/>
    <property type="molecule type" value="Genomic_DNA"/>
</dbReference>
<proteinExistence type="predicted"/>
<dbReference type="PANTHER" id="PTHR47313:SF1">
    <property type="entry name" value="RIBOSOMAL RNA LARGE SUBUNIT METHYLTRANSFERASE K_L"/>
    <property type="match status" value="1"/>
</dbReference>
<comment type="caution">
    <text evidence="4">The sequence shown here is derived from an EMBL/GenBank/DDBJ whole genome shotgun (WGS) entry which is preliminary data.</text>
</comment>
<gene>
    <name evidence="4" type="ORF">EDC18_1206</name>
</gene>
<sequence length="380" mass="43314">MDKLELIAPCVFGLESVLKNEIQQLGYTITQVEDGRVTFEGDTKAICRSNIFIRTAERILLKVGTFKATSFDELFEKTKALEWERYLTKDSKFWVTKASSIKSKLFSTSDIQSLVKKAIVDSLKKSYNIDWFSETGEEYPIRVFLLKDEVTIAIDTSGESLHKRGYREMTSGAPVSETLASGMIQLTPWNKDRVLIDPFCGSGTIPIEAAMMGANIAPGLNRAFQSENWSNIIDKKSWFSAIDEAHDIMDDSIELDIQGYDIDENVLKGARHNAKLAGVDHLIHFQRRDVKDLSSSKKYGFIITNPPYGERMGTKESIKTLYNDMGNVFRNLDAWSYFVITSYEDIEKDFRKSATKKRKLYNGMLKTSYYQFYGPKPTKK</sequence>
<name>A0A4R3MEN3_9FIRM</name>
<dbReference type="Gene3D" id="3.30.2130.30">
    <property type="match status" value="1"/>
</dbReference>
<dbReference type="AlphaFoldDB" id="A0A4R3MEN3"/>
<accession>A0A4R3MEN3</accession>
<keyword evidence="2" id="KW-0808">Transferase</keyword>
<dbReference type="GO" id="GO:0003723">
    <property type="term" value="F:RNA binding"/>
    <property type="evidence" value="ECO:0007669"/>
    <property type="project" value="InterPro"/>
</dbReference>
<reference evidence="4 5" key="1">
    <citation type="submission" date="2019-03" db="EMBL/GenBank/DDBJ databases">
        <title>Genomic Encyclopedia of Type Strains, Phase IV (KMG-IV): sequencing the most valuable type-strain genomes for metagenomic binning, comparative biology and taxonomic classification.</title>
        <authorList>
            <person name="Goeker M."/>
        </authorList>
    </citation>
    <scope>NUCLEOTIDE SEQUENCE [LARGE SCALE GENOMIC DNA]</scope>
    <source>
        <strain evidence="4 5">DSM 24629</strain>
    </source>
</reference>
<dbReference type="SMART" id="SM00981">
    <property type="entry name" value="THUMP"/>
    <property type="match status" value="1"/>
</dbReference>
<protein>
    <submittedName>
        <fullName evidence="4">Putative N6-adenine-specific DNA methylase</fullName>
    </submittedName>
</protein>
<dbReference type="InterPro" id="IPR002052">
    <property type="entry name" value="DNA_methylase_N6_adenine_CS"/>
</dbReference>
<dbReference type="Proteomes" id="UP000294902">
    <property type="component" value="Unassembled WGS sequence"/>
</dbReference>
<keyword evidence="5" id="KW-1185">Reference proteome</keyword>